<dbReference type="Proteomes" id="UP001177943">
    <property type="component" value="Chromosome"/>
</dbReference>
<dbReference type="AlphaFoldDB" id="A0AA95I7B0"/>
<reference evidence="2" key="1">
    <citation type="submission" date="2023-05" db="EMBL/GenBank/DDBJ databases">
        <title>Comparative genomics of Bacillaceae isolates and their secondary metabolite potential.</title>
        <authorList>
            <person name="Song L."/>
            <person name="Nielsen L.J."/>
            <person name="Mohite O."/>
            <person name="Xu X."/>
            <person name="Weber T."/>
            <person name="Kovacs A.T."/>
        </authorList>
    </citation>
    <scope>NUCLEOTIDE SEQUENCE</scope>
    <source>
        <strain evidence="2">B2_4</strain>
    </source>
</reference>
<protein>
    <submittedName>
        <fullName evidence="2">Helix-turn-helix transcriptional regulator</fullName>
    </submittedName>
</protein>
<evidence type="ECO:0000313" key="2">
    <source>
        <dbReference type="EMBL" id="WHX50521.1"/>
    </source>
</evidence>
<dbReference type="Gene3D" id="1.10.260.40">
    <property type="entry name" value="lambda repressor-like DNA-binding domains"/>
    <property type="match status" value="1"/>
</dbReference>
<accession>A0AA95I7B0</accession>
<dbReference type="EMBL" id="CP126084">
    <property type="protein sequence ID" value="WHX50521.1"/>
    <property type="molecule type" value="Genomic_DNA"/>
</dbReference>
<proteinExistence type="predicted"/>
<dbReference type="InterPro" id="IPR001387">
    <property type="entry name" value="Cro/C1-type_HTH"/>
</dbReference>
<dbReference type="GO" id="GO:0003677">
    <property type="term" value="F:DNA binding"/>
    <property type="evidence" value="ECO:0007669"/>
    <property type="project" value="InterPro"/>
</dbReference>
<dbReference type="KEGG" id="pwn:QNH46_07700"/>
<gene>
    <name evidence="2" type="ORF">QNH46_07700</name>
</gene>
<dbReference type="InterPro" id="IPR010982">
    <property type="entry name" value="Lambda_DNA-bd_dom_sf"/>
</dbReference>
<dbReference type="CDD" id="cd00093">
    <property type="entry name" value="HTH_XRE"/>
    <property type="match status" value="1"/>
</dbReference>
<dbReference type="Pfam" id="PF01381">
    <property type="entry name" value="HTH_3"/>
    <property type="match status" value="1"/>
</dbReference>
<dbReference type="PROSITE" id="PS50943">
    <property type="entry name" value="HTH_CROC1"/>
    <property type="match status" value="1"/>
</dbReference>
<evidence type="ECO:0000313" key="3">
    <source>
        <dbReference type="Proteomes" id="UP001177943"/>
    </source>
</evidence>
<dbReference type="RefSeq" id="WP_283927582.1">
    <property type="nucleotide sequence ID" value="NZ_CP126084.1"/>
</dbReference>
<dbReference type="SUPFAM" id="SSF47413">
    <property type="entry name" value="lambda repressor-like DNA-binding domains"/>
    <property type="match status" value="1"/>
</dbReference>
<evidence type="ECO:0000259" key="1">
    <source>
        <dbReference type="PROSITE" id="PS50943"/>
    </source>
</evidence>
<sequence length="63" mass="7082">MEKYSEFGAEARKIMLQRGITLKDIAEKLNVSAPYVSDILRGNRKGEKQKPIIAEMLGLESES</sequence>
<organism evidence="2 3">
    <name type="scientific">Paenibacillus woosongensis</name>
    <dbReference type="NCBI Taxonomy" id="307580"/>
    <lineage>
        <taxon>Bacteria</taxon>
        <taxon>Bacillati</taxon>
        <taxon>Bacillota</taxon>
        <taxon>Bacilli</taxon>
        <taxon>Bacillales</taxon>
        <taxon>Paenibacillaceae</taxon>
        <taxon>Paenibacillus</taxon>
    </lineage>
</organism>
<feature type="domain" description="HTH cro/C1-type" evidence="1">
    <location>
        <begin position="12"/>
        <end position="45"/>
    </location>
</feature>
<name>A0AA95I7B0_9BACL</name>